<name>A0AA42BQP8_9BACI</name>
<comment type="caution">
    <text evidence="4">The sequence shown here is derived from an EMBL/GenBank/DDBJ whole genome shotgun (WGS) entry which is preliminary data.</text>
</comment>
<protein>
    <submittedName>
        <fullName evidence="4">Cell wall-active antibiotics response protein LiaF</fullName>
    </submittedName>
</protein>
<feature type="transmembrane region" description="Helical" evidence="1">
    <location>
        <begin position="61"/>
        <end position="90"/>
    </location>
</feature>
<organism evidence="4 5">
    <name type="scientific">Ectobacillus ponti</name>
    <dbReference type="NCBI Taxonomy" id="2961894"/>
    <lineage>
        <taxon>Bacteria</taxon>
        <taxon>Bacillati</taxon>
        <taxon>Bacillota</taxon>
        <taxon>Bacilli</taxon>
        <taxon>Bacillales</taxon>
        <taxon>Bacillaceae</taxon>
        <taxon>Ectobacillus</taxon>
    </lineage>
</organism>
<proteinExistence type="predicted"/>
<dbReference type="Proteomes" id="UP001156102">
    <property type="component" value="Unassembled WGS sequence"/>
</dbReference>
<dbReference type="EMBL" id="JANCLT010000004">
    <property type="protein sequence ID" value="MCP8968679.1"/>
    <property type="molecule type" value="Genomic_DNA"/>
</dbReference>
<evidence type="ECO:0000256" key="1">
    <source>
        <dbReference type="SAM" id="Phobius"/>
    </source>
</evidence>
<reference evidence="4" key="1">
    <citation type="submission" date="2022-07" db="EMBL/GenBank/DDBJ databases">
        <authorList>
            <person name="Li W.-J."/>
            <person name="Deng Q.-Q."/>
        </authorList>
    </citation>
    <scope>NUCLEOTIDE SEQUENCE</scope>
    <source>
        <strain evidence="4">SYSU M60031</strain>
    </source>
</reference>
<dbReference type="RefSeq" id="WP_254758602.1">
    <property type="nucleotide sequence ID" value="NZ_JANCLT010000004.1"/>
</dbReference>
<dbReference type="PIRSF" id="PIRSF031509">
    <property type="entry name" value="Cell_wall_LiaF/YvqF"/>
    <property type="match status" value="1"/>
</dbReference>
<dbReference type="InterPro" id="IPR016975">
    <property type="entry name" value="Cell_wall_LiaF"/>
</dbReference>
<keyword evidence="1" id="KW-0812">Transmembrane</keyword>
<evidence type="ECO:0000313" key="4">
    <source>
        <dbReference type="EMBL" id="MCP8968679.1"/>
    </source>
</evidence>
<dbReference type="InterPro" id="IPR056066">
    <property type="entry name" value="DUF7649"/>
</dbReference>
<feature type="domain" description="Cell wall-active antibiotics response LiaF-like C-terminal" evidence="2">
    <location>
        <begin position="128"/>
        <end position="239"/>
    </location>
</feature>
<dbReference type="AlphaFoldDB" id="A0AA42BQP8"/>
<keyword evidence="1" id="KW-1133">Transmembrane helix</keyword>
<evidence type="ECO:0000259" key="3">
    <source>
        <dbReference type="Pfam" id="PF24661"/>
    </source>
</evidence>
<dbReference type="NCBIfam" id="NF040535">
    <property type="entry name" value="LiaF_C_term"/>
    <property type="match status" value="1"/>
</dbReference>
<dbReference type="InterPro" id="IPR024425">
    <property type="entry name" value="LiaF-like_C"/>
</dbReference>
<sequence length="242" mass="26964">MKRSLSHTEIVSAGLVILGIGVLADLITGRFSPPALLFAAALLLLGRHYRRRRKMARGNMLLLIGMLTLAGQLFSSVAFQLLLAAVLLYGGVELLRSRRRPLSISLQPASPAGSRLVRKQPFLRNFLIGTHRVMDRIYELQDWNIRYGIGDVEVDLSTAMIPEGETVLVIHGVIGNIRLHVPYDVELSLHHSVLIGKTVMLGEEDRSWNQTLSWMTEGYAAAPRRVKIVTSLFIGDTEVRYV</sequence>
<feature type="domain" description="DUF7649" evidence="3">
    <location>
        <begin position="16"/>
        <end position="92"/>
    </location>
</feature>
<evidence type="ECO:0000313" key="5">
    <source>
        <dbReference type="Proteomes" id="UP001156102"/>
    </source>
</evidence>
<dbReference type="Pfam" id="PF24661">
    <property type="entry name" value="DUF7649"/>
    <property type="match status" value="1"/>
</dbReference>
<evidence type="ECO:0000259" key="2">
    <source>
        <dbReference type="Pfam" id="PF09922"/>
    </source>
</evidence>
<gene>
    <name evidence="4" type="primary">liaF</name>
    <name evidence="4" type="ORF">NK662_09030</name>
</gene>
<feature type="transmembrane region" description="Helical" evidence="1">
    <location>
        <begin position="34"/>
        <end position="49"/>
    </location>
</feature>
<keyword evidence="5" id="KW-1185">Reference proteome</keyword>
<dbReference type="InterPro" id="IPR047793">
    <property type="entry name" value="LiaF_C"/>
</dbReference>
<accession>A0AA42BQP8</accession>
<keyword evidence="1" id="KW-0472">Membrane</keyword>
<dbReference type="Pfam" id="PF09922">
    <property type="entry name" value="LiaF-like_C"/>
    <property type="match status" value="1"/>
</dbReference>
<dbReference type="GO" id="GO:0016020">
    <property type="term" value="C:membrane"/>
    <property type="evidence" value="ECO:0007669"/>
    <property type="project" value="InterPro"/>
</dbReference>